<name>K2R659_MACPH</name>
<sequence>MHLSADVWSAPNHEAFLGTCAKFLDPDIKETLKALLALSKLPGLNGPGSHGGAEQLKLLHHVSKITIFGIILGFYTGDNHGSNDKLCRLLGQHLKGKGINWDAKKQRIRCHGHVINLIVQAFTAGWRASTPGFLQEEGGNMWRQLLYSIRTE</sequence>
<evidence type="ECO:0000313" key="1">
    <source>
        <dbReference type="EMBL" id="EKG09653.1"/>
    </source>
</evidence>
<dbReference type="InParanoid" id="K2R659"/>
<dbReference type="Proteomes" id="UP000007129">
    <property type="component" value="Unassembled WGS sequence"/>
</dbReference>
<dbReference type="VEuPathDB" id="FungiDB:MPH_13282"/>
<protein>
    <submittedName>
        <fullName evidence="1">Transposase-like protein</fullName>
    </submittedName>
</protein>
<dbReference type="EMBL" id="AHHD01000581">
    <property type="protein sequence ID" value="EKG09653.1"/>
    <property type="molecule type" value="Genomic_DNA"/>
</dbReference>
<dbReference type="OrthoDB" id="3892490at2759"/>
<dbReference type="HOGENOM" id="CLU_1722724_0_0_1"/>
<dbReference type="STRING" id="1126212.K2R659"/>
<organism evidence="1 2">
    <name type="scientific">Macrophomina phaseolina (strain MS6)</name>
    <name type="common">Charcoal rot fungus</name>
    <dbReference type="NCBI Taxonomy" id="1126212"/>
    <lineage>
        <taxon>Eukaryota</taxon>
        <taxon>Fungi</taxon>
        <taxon>Dikarya</taxon>
        <taxon>Ascomycota</taxon>
        <taxon>Pezizomycotina</taxon>
        <taxon>Dothideomycetes</taxon>
        <taxon>Dothideomycetes incertae sedis</taxon>
        <taxon>Botryosphaeriales</taxon>
        <taxon>Botryosphaeriaceae</taxon>
        <taxon>Macrophomina</taxon>
    </lineage>
</organism>
<proteinExistence type="predicted"/>
<comment type="caution">
    <text evidence="1">The sequence shown here is derived from an EMBL/GenBank/DDBJ whole genome shotgun (WGS) entry which is preliminary data.</text>
</comment>
<reference evidence="1 2" key="1">
    <citation type="journal article" date="2012" name="BMC Genomics">
        <title>Tools to kill: Genome of one of the most destructive plant pathogenic fungi Macrophomina phaseolina.</title>
        <authorList>
            <person name="Islam M.S."/>
            <person name="Haque M.S."/>
            <person name="Islam M.M."/>
            <person name="Emdad E.M."/>
            <person name="Halim A."/>
            <person name="Hossen Q.M.M."/>
            <person name="Hossain M.Z."/>
            <person name="Ahmed B."/>
            <person name="Rahim S."/>
            <person name="Rahman M.S."/>
            <person name="Alam M.M."/>
            <person name="Hou S."/>
            <person name="Wan X."/>
            <person name="Saito J.A."/>
            <person name="Alam M."/>
        </authorList>
    </citation>
    <scope>NUCLEOTIDE SEQUENCE [LARGE SCALE GENOMIC DNA]</scope>
    <source>
        <strain evidence="1 2">MS6</strain>
    </source>
</reference>
<accession>K2R659</accession>
<gene>
    <name evidence="1" type="ORF">MPH_13282</name>
</gene>
<dbReference type="AlphaFoldDB" id="K2R659"/>
<evidence type="ECO:0000313" key="2">
    <source>
        <dbReference type="Proteomes" id="UP000007129"/>
    </source>
</evidence>